<gene>
    <name evidence="2" type="ORF">CCHR01_17043</name>
</gene>
<sequence length="68" mass="7319">MRGLAAGLKMAFLEVQQWLNAEDTNFRSIPLGGVVVLGIVSIVALSRAINMYRAGMAVEEALVKHGAY</sequence>
<evidence type="ECO:0000313" key="3">
    <source>
        <dbReference type="Proteomes" id="UP001243330"/>
    </source>
</evidence>
<evidence type="ECO:0000256" key="1">
    <source>
        <dbReference type="SAM" id="Phobius"/>
    </source>
</evidence>
<protein>
    <submittedName>
        <fullName evidence="2">Uncharacterized protein</fullName>
    </submittedName>
</protein>
<feature type="transmembrane region" description="Helical" evidence="1">
    <location>
        <begin position="31"/>
        <end position="49"/>
    </location>
</feature>
<keyword evidence="1" id="KW-0472">Membrane</keyword>
<keyword evidence="1" id="KW-0812">Transmembrane</keyword>
<comment type="caution">
    <text evidence="2">The sequence shown here is derived from an EMBL/GenBank/DDBJ whole genome shotgun (WGS) entry which is preliminary data.</text>
</comment>
<name>A0AAD9A2Q6_9PEZI</name>
<dbReference type="EMBL" id="JAQOWY010000571">
    <property type="protein sequence ID" value="KAK1840341.1"/>
    <property type="molecule type" value="Genomic_DNA"/>
</dbReference>
<reference evidence="2" key="1">
    <citation type="submission" date="2023-01" db="EMBL/GenBank/DDBJ databases">
        <title>Colletotrichum chrysophilum M932 genome sequence.</title>
        <authorList>
            <person name="Baroncelli R."/>
        </authorList>
    </citation>
    <scope>NUCLEOTIDE SEQUENCE</scope>
    <source>
        <strain evidence="2">M932</strain>
    </source>
</reference>
<dbReference type="AlphaFoldDB" id="A0AAD9A2Q6"/>
<evidence type="ECO:0000313" key="2">
    <source>
        <dbReference type="EMBL" id="KAK1840341.1"/>
    </source>
</evidence>
<proteinExistence type="predicted"/>
<accession>A0AAD9A2Q6</accession>
<dbReference type="Proteomes" id="UP001243330">
    <property type="component" value="Unassembled WGS sequence"/>
</dbReference>
<keyword evidence="1" id="KW-1133">Transmembrane helix</keyword>
<keyword evidence="3" id="KW-1185">Reference proteome</keyword>
<organism evidence="2 3">
    <name type="scientific">Colletotrichum chrysophilum</name>
    <dbReference type="NCBI Taxonomy" id="1836956"/>
    <lineage>
        <taxon>Eukaryota</taxon>
        <taxon>Fungi</taxon>
        <taxon>Dikarya</taxon>
        <taxon>Ascomycota</taxon>
        <taxon>Pezizomycotina</taxon>
        <taxon>Sordariomycetes</taxon>
        <taxon>Hypocreomycetidae</taxon>
        <taxon>Glomerellales</taxon>
        <taxon>Glomerellaceae</taxon>
        <taxon>Colletotrichum</taxon>
        <taxon>Colletotrichum gloeosporioides species complex</taxon>
    </lineage>
</organism>